<dbReference type="EMBL" id="DNAN01000593">
    <property type="protein sequence ID" value="HAW77394.1"/>
    <property type="molecule type" value="Genomic_DNA"/>
</dbReference>
<evidence type="ECO:0000313" key="2">
    <source>
        <dbReference type="Proteomes" id="UP000263517"/>
    </source>
</evidence>
<comment type="caution">
    <text evidence="1">The sequence shown here is derived from an EMBL/GenBank/DDBJ whole genome shotgun (WGS) entry which is preliminary data.</text>
</comment>
<accession>A0A350P7X7</accession>
<dbReference type="AlphaFoldDB" id="A0A350P7X7"/>
<protein>
    <submittedName>
        <fullName evidence="1">Uncharacterized protein</fullName>
    </submittedName>
</protein>
<evidence type="ECO:0000313" key="1">
    <source>
        <dbReference type="EMBL" id="HAW77394.1"/>
    </source>
</evidence>
<gene>
    <name evidence="1" type="ORF">DCW74_16880</name>
</gene>
<name>A0A350P7X7_9ALTE</name>
<sequence length="90" mass="10315">MKKVIYTDMLKAMEAVENGYVLQCPKCGADLVYVFSAEAARKTKMHPGVYCPNSRDQLTVTMNIENSKIDEMWAELEKRKVEHKKVTLSM</sequence>
<proteinExistence type="predicted"/>
<organism evidence="1 2">
    <name type="scientific">Alteromonas australica</name>
    <dbReference type="NCBI Taxonomy" id="589873"/>
    <lineage>
        <taxon>Bacteria</taxon>
        <taxon>Pseudomonadati</taxon>
        <taxon>Pseudomonadota</taxon>
        <taxon>Gammaproteobacteria</taxon>
        <taxon>Alteromonadales</taxon>
        <taxon>Alteromonadaceae</taxon>
        <taxon>Alteromonas/Salinimonas group</taxon>
        <taxon>Alteromonas</taxon>
    </lineage>
</organism>
<reference evidence="1 2" key="1">
    <citation type="journal article" date="2018" name="Nat. Biotechnol.">
        <title>A standardized bacterial taxonomy based on genome phylogeny substantially revises the tree of life.</title>
        <authorList>
            <person name="Parks D.H."/>
            <person name="Chuvochina M."/>
            <person name="Waite D.W."/>
            <person name="Rinke C."/>
            <person name="Skarshewski A."/>
            <person name="Chaumeil P.A."/>
            <person name="Hugenholtz P."/>
        </authorList>
    </citation>
    <scope>NUCLEOTIDE SEQUENCE [LARGE SCALE GENOMIC DNA]</scope>
    <source>
        <strain evidence="1">UBA11978</strain>
    </source>
</reference>
<dbReference type="Proteomes" id="UP000263517">
    <property type="component" value="Unassembled WGS sequence"/>
</dbReference>